<evidence type="ECO:0000313" key="1">
    <source>
        <dbReference type="EMBL" id="VWD37407.1"/>
    </source>
</evidence>
<dbReference type="Proteomes" id="UP000494120">
    <property type="component" value="Unassembled WGS sequence"/>
</dbReference>
<reference evidence="1 2" key="1">
    <citation type="submission" date="2019-09" db="EMBL/GenBank/DDBJ databases">
        <authorList>
            <person name="Depoorter E."/>
        </authorList>
    </citation>
    <scope>NUCLEOTIDE SEQUENCE [LARGE SCALE GENOMIC DNA]</scope>
    <source>
        <strain evidence="1 2">R-17378</strain>
    </source>
</reference>
<protein>
    <recommendedName>
        <fullName evidence="3">IS21 family transposase</fullName>
    </recommendedName>
</protein>
<evidence type="ECO:0000313" key="2">
    <source>
        <dbReference type="Proteomes" id="UP000494120"/>
    </source>
</evidence>
<accession>A0ABY6Y514</accession>
<organism evidence="1 2">
    <name type="scientific">Burkholderia aenigmatica</name>
    <dbReference type="NCBI Taxonomy" id="2015348"/>
    <lineage>
        <taxon>Bacteria</taxon>
        <taxon>Pseudomonadati</taxon>
        <taxon>Pseudomonadota</taxon>
        <taxon>Betaproteobacteria</taxon>
        <taxon>Burkholderiales</taxon>
        <taxon>Burkholderiaceae</taxon>
        <taxon>Burkholderia</taxon>
        <taxon>Burkholderia cepacia complex</taxon>
    </lineage>
</organism>
<comment type="caution">
    <text evidence="1">The sequence shown here is derived from an EMBL/GenBank/DDBJ whole genome shotgun (WGS) entry which is preliminary data.</text>
</comment>
<proteinExistence type="predicted"/>
<dbReference type="RefSeq" id="WP_240202701.1">
    <property type="nucleotide sequence ID" value="NZ_CABVQG010000049.1"/>
</dbReference>
<dbReference type="EMBL" id="CABVQG010000049">
    <property type="protein sequence ID" value="VWD37407.1"/>
    <property type="molecule type" value="Genomic_DNA"/>
</dbReference>
<sequence>MEIKGAPLAALRYSSEQKSQVYGSLPPPFRSPTKSIVSDQTRHGTLREFLDLIDGLATPEIARRLRCCTRTVRNYLAGRSPIPLHRIEMLRLLELEALGDIGRPSAADETPIVATLDPDPAAPDVTPDEMLAWVGVHSPHHLSSKRSLAHYVRGWNVIDKIQRAKSEGTFAAVLARWRLLAVELPRMWRSGPMWTGIGPPAYRRN</sequence>
<name>A0ABY6Y514_9BURK</name>
<evidence type="ECO:0008006" key="3">
    <source>
        <dbReference type="Google" id="ProtNLM"/>
    </source>
</evidence>
<keyword evidence="2" id="KW-1185">Reference proteome</keyword>
<gene>
    <name evidence="1" type="ORF">BLA17378_07787</name>
</gene>